<proteinExistence type="predicted"/>
<keyword evidence="3" id="KW-1185">Reference proteome</keyword>
<reference evidence="2 3" key="1">
    <citation type="submission" date="2017-09" db="EMBL/GenBank/DDBJ databases">
        <title>WGS assembly of Aquilegia coerulea Goldsmith.</title>
        <authorList>
            <person name="Hodges S."/>
            <person name="Kramer E."/>
            <person name="Nordborg M."/>
            <person name="Tomkins J."/>
            <person name="Borevitz J."/>
            <person name="Derieg N."/>
            <person name="Yan J."/>
            <person name="Mihaltcheva S."/>
            <person name="Hayes R.D."/>
            <person name="Rokhsar D."/>
        </authorList>
    </citation>
    <scope>NUCLEOTIDE SEQUENCE [LARGE SCALE GENOMIC DNA]</scope>
    <source>
        <strain evidence="3">cv. Goldsmith</strain>
    </source>
</reference>
<protein>
    <submittedName>
        <fullName evidence="2">Uncharacterized protein</fullName>
    </submittedName>
</protein>
<keyword evidence="1" id="KW-0472">Membrane</keyword>
<evidence type="ECO:0000313" key="3">
    <source>
        <dbReference type="Proteomes" id="UP000230069"/>
    </source>
</evidence>
<dbReference type="EMBL" id="KZ305056">
    <property type="protein sequence ID" value="PIA34001.1"/>
    <property type="molecule type" value="Genomic_DNA"/>
</dbReference>
<keyword evidence="1" id="KW-1133">Transmembrane helix</keyword>
<sequence length="78" mass="9674">MSSENRRGRDWKLWWKGKREQKTWSCSQLIILDYYVPVSRKMNKGMDKKRPSLHFACLFFFCSLFFFTYPRLEDILRR</sequence>
<dbReference type="Proteomes" id="UP000230069">
    <property type="component" value="Unassembled WGS sequence"/>
</dbReference>
<gene>
    <name evidence="2" type="ORF">AQUCO_03900113v1</name>
</gene>
<organism evidence="2 3">
    <name type="scientific">Aquilegia coerulea</name>
    <name type="common">Rocky mountain columbine</name>
    <dbReference type="NCBI Taxonomy" id="218851"/>
    <lineage>
        <taxon>Eukaryota</taxon>
        <taxon>Viridiplantae</taxon>
        <taxon>Streptophyta</taxon>
        <taxon>Embryophyta</taxon>
        <taxon>Tracheophyta</taxon>
        <taxon>Spermatophyta</taxon>
        <taxon>Magnoliopsida</taxon>
        <taxon>Ranunculales</taxon>
        <taxon>Ranunculaceae</taxon>
        <taxon>Thalictroideae</taxon>
        <taxon>Aquilegia</taxon>
    </lineage>
</organism>
<dbReference type="InParanoid" id="A0A2G5CRR9"/>
<evidence type="ECO:0000256" key="1">
    <source>
        <dbReference type="SAM" id="Phobius"/>
    </source>
</evidence>
<feature type="transmembrane region" description="Helical" evidence="1">
    <location>
        <begin position="51"/>
        <end position="69"/>
    </location>
</feature>
<keyword evidence="1" id="KW-0812">Transmembrane</keyword>
<name>A0A2G5CRR9_AQUCA</name>
<accession>A0A2G5CRR9</accession>
<evidence type="ECO:0000313" key="2">
    <source>
        <dbReference type="EMBL" id="PIA34001.1"/>
    </source>
</evidence>
<dbReference type="AlphaFoldDB" id="A0A2G5CRR9"/>